<name>A0A2I9DIK3_9DEIO</name>
<organism evidence="2 3">
    <name type="scientific">Deinococcus aerius</name>
    <dbReference type="NCBI Taxonomy" id="200253"/>
    <lineage>
        <taxon>Bacteria</taxon>
        <taxon>Thermotogati</taxon>
        <taxon>Deinococcota</taxon>
        <taxon>Deinococci</taxon>
        <taxon>Deinococcales</taxon>
        <taxon>Deinococcaceae</taxon>
        <taxon>Deinococcus</taxon>
    </lineage>
</organism>
<evidence type="ECO:0000313" key="3">
    <source>
        <dbReference type="Proteomes" id="UP000236569"/>
    </source>
</evidence>
<feature type="region of interest" description="Disordered" evidence="1">
    <location>
        <begin position="16"/>
        <end position="70"/>
    </location>
</feature>
<dbReference type="Proteomes" id="UP000236569">
    <property type="component" value="Unassembled WGS sequence"/>
</dbReference>
<dbReference type="EMBL" id="BFAG01000002">
    <property type="protein sequence ID" value="GBF04571.1"/>
    <property type="molecule type" value="Genomic_DNA"/>
</dbReference>
<sequence>MALVQSNKLIEVKRFLPRPTQAPVRANQTQSQTKGKSTYASAHATRGGENADPINRASLSKSGSGGRKGRGRFLLWGAHVQFVRVPSRSARTRRAWATAARRVPVVAPPSRPR</sequence>
<reference evidence="3" key="1">
    <citation type="submission" date="2018-01" db="EMBL/GenBank/DDBJ databases">
        <title>Draft Genome Sequence of the Radioresistant Bacterium Deinococcus aerius TR0125, Isolated from the Higher Atmosphere above Japan.</title>
        <authorList>
            <person name="Satoh K."/>
            <person name="Arai H."/>
            <person name="Sanzen T."/>
            <person name="Kawaguchi Y."/>
            <person name="Hayashi H."/>
            <person name="Yokobori S."/>
            <person name="Yamagishi A."/>
            <person name="Oono Y."/>
            <person name="Narumi I."/>
        </authorList>
    </citation>
    <scope>NUCLEOTIDE SEQUENCE [LARGE SCALE GENOMIC DNA]</scope>
    <source>
        <strain evidence="3">TR0125</strain>
    </source>
</reference>
<dbReference type="AlphaFoldDB" id="A0A2I9DIK3"/>
<keyword evidence="3" id="KW-1185">Reference proteome</keyword>
<protein>
    <submittedName>
        <fullName evidence="2">Uncharacterized protein</fullName>
    </submittedName>
</protein>
<evidence type="ECO:0000256" key="1">
    <source>
        <dbReference type="SAM" id="MobiDB-lite"/>
    </source>
</evidence>
<accession>A0A2I9DIK3</accession>
<proteinExistence type="predicted"/>
<feature type="compositionally biased region" description="Polar residues" evidence="1">
    <location>
        <begin position="26"/>
        <end position="40"/>
    </location>
</feature>
<evidence type="ECO:0000313" key="2">
    <source>
        <dbReference type="EMBL" id="GBF04571.1"/>
    </source>
</evidence>
<gene>
    <name evidence="2" type="ORF">DAERI_020168</name>
</gene>
<comment type="caution">
    <text evidence="2">The sequence shown here is derived from an EMBL/GenBank/DDBJ whole genome shotgun (WGS) entry which is preliminary data.</text>
</comment>